<proteinExistence type="predicted"/>
<feature type="non-terminal residue" evidence="1">
    <location>
        <position position="38"/>
    </location>
</feature>
<reference evidence="1" key="1">
    <citation type="submission" date="2019-03" db="EMBL/GenBank/DDBJ databases">
        <title>Single cell metagenomics reveals metabolic interactions within the superorganism composed of flagellate Streblomastix strix and complex community of Bacteroidetes bacteria on its surface.</title>
        <authorList>
            <person name="Treitli S.C."/>
            <person name="Kolisko M."/>
            <person name="Husnik F."/>
            <person name="Keeling P."/>
            <person name="Hampl V."/>
        </authorList>
    </citation>
    <scope>NUCLEOTIDE SEQUENCE</scope>
    <source>
        <strain evidence="1">STM</strain>
    </source>
</reference>
<accession>A0A5J4P6M8</accession>
<comment type="caution">
    <text evidence="1">The sequence shown here is derived from an EMBL/GenBank/DDBJ whole genome shotgun (WGS) entry which is preliminary data.</text>
</comment>
<evidence type="ECO:0000313" key="1">
    <source>
        <dbReference type="EMBL" id="KAA6304029.1"/>
    </source>
</evidence>
<gene>
    <name evidence="1" type="ORF">EZS27_044328</name>
</gene>
<dbReference type="AlphaFoldDB" id="A0A5J4P6M8"/>
<organism evidence="1">
    <name type="scientific">termite gut metagenome</name>
    <dbReference type="NCBI Taxonomy" id="433724"/>
    <lineage>
        <taxon>unclassified sequences</taxon>
        <taxon>metagenomes</taxon>
        <taxon>organismal metagenomes</taxon>
    </lineage>
</organism>
<dbReference type="EMBL" id="SNRY01011847">
    <property type="protein sequence ID" value="KAA6304029.1"/>
    <property type="molecule type" value="Genomic_DNA"/>
</dbReference>
<name>A0A5J4P6M8_9ZZZZ</name>
<sequence>MTVAYEREITCFFIKALRVNKFKLCDFSLRCFTKRDYP</sequence>
<protein>
    <submittedName>
        <fullName evidence="1">Uncharacterized protein</fullName>
    </submittedName>
</protein>